<keyword evidence="1" id="KW-1133">Transmembrane helix</keyword>
<keyword evidence="3" id="KW-1185">Reference proteome</keyword>
<keyword evidence="1" id="KW-0472">Membrane</keyword>
<proteinExistence type="predicted"/>
<evidence type="ECO:0000256" key="1">
    <source>
        <dbReference type="SAM" id="Phobius"/>
    </source>
</evidence>
<keyword evidence="1" id="KW-0812">Transmembrane</keyword>
<evidence type="ECO:0000313" key="2">
    <source>
        <dbReference type="EMBL" id="KAK2950903.1"/>
    </source>
</evidence>
<accession>A0ABQ9XEK4</accession>
<name>A0ABQ9XEK4_9EUKA</name>
<feature type="transmembrane region" description="Helical" evidence="1">
    <location>
        <begin position="17"/>
        <end position="39"/>
    </location>
</feature>
<dbReference type="Proteomes" id="UP001281761">
    <property type="component" value="Unassembled WGS sequence"/>
</dbReference>
<reference evidence="2 3" key="1">
    <citation type="journal article" date="2022" name="bioRxiv">
        <title>Genomics of Preaxostyla Flagellates Illuminates Evolutionary Transitions and the Path Towards Mitochondrial Loss.</title>
        <authorList>
            <person name="Novak L.V.F."/>
            <person name="Treitli S.C."/>
            <person name="Pyrih J."/>
            <person name="Halakuc P."/>
            <person name="Pipaliya S.V."/>
            <person name="Vacek V."/>
            <person name="Brzon O."/>
            <person name="Soukal P."/>
            <person name="Eme L."/>
            <person name="Dacks J.B."/>
            <person name="Karnkowska A."/>
            <person name="Elias M."/>
            <person name="Hampl V."/>
        </authorList>
    </citation>
    <scope>NUCLEOTIDE SEQUENCE [LARGE SCALE GENOMIC DNA]</scope>
    <source>
        <strain evidence="2">NAU3</strain>
        <tissue evidence="2">Gut</tissue>
    </source>
</reference>
<organism evidence="2 3">
    <name type="scientific">Blattamonas nauphoetae</name>
    <dbReference type="NCBI Taxonomy" id="2049346"/>
    <lineage>
        <taxon>Eukaryota</taxon>
        <taxon>Metamonada</taxon>
        <taxon>Preaxostyla</taxon>
        <taxon>Oxymonadida</taxon>
        <taxon>Blattamonas</taxon>
    </lineage>
</organism>
<evidence type="ECO:0000313" key="3">
    <source>
        <dbReference type="Proteomes" id="UP001281761"/>
    </source>
</evidence>
<protein>
    <submittedName>
        <fullName evidence="2">Uncharacterized protein</fullName>
    </submittedName>
</protein>
<comment type="caution">
    <text evidence="2">The sequence shown here is derived from an EMBL/GenBank/DDBJ whole genome shotgun (WGS) entry which is preliminary data.</text>
</comment>
<gene>
    <name evidence="2" type="ORF">BLNAU_14205</name>
</gene>
<sequence length="165" mass="17714">MSAKEARAIVLSHTLPWLIPLIVVVIVAIIVVIVVIVCLRRRKTKESEHGNEMEGQENVGSNWSDSSTASVGFGCMESQGSVCGSPGVLWPVWDGSCSKNRHAVCSTAHRTRKVDCTDEGFCATTTCERDSEDLGVEPVSSNPDEAVVACCDCGRREQCVPECSG</sequence>
<dbReference type="EMBL" id="JARBJD010000128">
    <property type="protein sequence ID" value="KAK2950903.1"/>
    <property type="molecule type" value="Genomic_DNA"/>
</dbReference>